<dbReference type="Pfam" id="PF16542">
    <property type="entry name" value="PNKP_ligase"/>
    <property type="match status" value="1"/>
</dbReference>
<evidence type="ECO:0000313" key="5">
    <source>
        <dbReference type="Proteomes" id="UP001197247"/>
    </source>
</evidence>
<dbReference type="SUPFAM" id="SSF56091">
    <property type="entry name" value="DNA ligase/mRNA capping enzyme, catalytic domain"/>
    <property type="match status" value="1"/>
</dbReference>
<gene>
    <name evidence="4" type="ORF">KIH74_03965</name>
</gene>
<dbReference type="Gene3D" id="3.60.21.10">
    <property type="match status" value="1"/>
</dbReference>
<dbReference type="PANTHER" id="PTHR42850:SF7">
    <property type="entry name" value="BIS(5'-NUCLEOSYL)-TETRAPHOSPHATASE PRPE [ASYMMETRICAL]"/>
    <property type="match status" value="1"/>
</dbReference>
<dbReference type="RefSeq" id="WP_214154321.1">
    <property type="nucleotide sequence ID" value="NZ_JAHBAY010000001.1"/>
</dbReference>
<dbReference type="InterPro" id="IPR024028">
    <property type="entry name" value="PNKP_bac"/>
</dbReference>
<dbReference type="CDD" id="cd07423">
    <property type="entry name" value="MPP_Prp_like"/>
    <property type="match status" value="1"/>
</dbReference>
<dbReference type="EMBL" id="JAHBAY010000001">
    <property type="protein sequence ID" value="MBT0768063.1"/>
    <property type="molecule type" value="Genomic_DNA"/>
</dbReference>
<dbReference type="NCBIfam" id="TIGR04075">
    <property type="entry name" value="bacter_Pnkp"/>
    <property type="match status" value="1"/>
</dbReference>
<dbReference type="SUPFAM" id="SSF52540">
    <property type="entry name" value="P-loop containing nucleoside triphosphate hydrolases"/>
    <property type="match status" value="1"/>
</dbReference>
<accession>A0ABS5TAH3</accession>
<dbReference type="Pfam" id="PF13671">
    <property type="entry name" value="AAA_33"/>
    <property type="match status" value="1"/>
</dbReference>
<dbReference type="Gene3D" id="3.40.50.300">
    <property type="entry name" value="P-loop containing nucleotide triphosphate hydrolases"/>
    <property type="match status" value="1"/>
</dbReference>
<evidence type="ECO:0000313" key="4">
    <source>
        <dbReference type="EMBL" id="MBT0768063.1"/>
    </source>
</evidence>
<feature type="region of interest" description="Disordered" evidence="1">
    <location>
        <begin position="425"/>
        <end position="446"/>
    </location>
</feature>
<dbReference type="GO" id="GO:0016301">
    <property type="term" value="F:kinase activity"/>
    <property type="evidence" value="ECO:0007669"/>
    <property type="project" value="UniProtKB-KW"/>
</dbReference>
<feature type="domain" description="Calcineurin-like phosphoesterase" evidence="2">
    <location>
        <begin position="184"/>
        <end position="378"/>
    </location>
</feature>
<sequence length="858" mass="93948">MTEHQLTVPQTCLVVLIGVSGSGKTTFANAKFGRYEVLSSDFCRGLVSNDENSQDATVAAFDVLHHIAGKRLEAGLLTVVDATNVQKEARAGLLKLARDHDVLPVAIVLDMPKELCLERNAARPDRDFGDRVVHRQADQLRRSLKGLRREGFRRVHVLDSPERAQHARIVREPLLNDLRERTGPFDVIGDVHGCRSELQTLLGKLGYGVVLDPQGHPVDAVPPAGRTAVFVGDLVDRGPDTPGVLRLVMGMIENGHALCVSGNHEHKLVRALGGKNVKLTHGLQETMDQLATEPEEFRAKVAQFSESLVAHYVLDGGKLVVAHAGLKEAYHGRASGRVRSFALYGDTTGETDQFGLPVRYPWANEYRGRAMVLYGHTPTVTPEWVNNTLCLDTGCVFGGSLTALRYPEREIVSVPAEKVWYEPARPLGKDGSTAGRTTPATETPRDPDLLTLADVSGKRVVQTRHHGRVTVTAENAAGALEVMSRFALDPRWLLYLPPTMAPAPTSRLPGLLEHPAEALAAYAKDGVPQVICEEKHMGSRAVILVCRDSSIAATRFGMPEGHTGVIHTRTGRSFLPAGDTETLLQRVRSALEKTKLWDELETGWVLIDAEILPWSLKAGELIRQQYAAVGAAAQAVLPTAVSALTKGAERVPELAELLDRTSARLSSAHAFGHAYRRYVWPTEGLEGVRIAPFQLLAAEGTTFHERDHSWHLALADRLVEADDLFVTTRRLVVDPAAEEGVSEAVTWWEELTGAGGEGMVVKPLANLTRTKRGLLQPGLKVRGPEYLRIIYGPDYLLDENLSRLKSRAVGRKRSAALREYALGLEALERVAANEPLWRVHEPVFAVLALESEPVDPRL</sequence>
<name>A0ABS5TAH3_9ACTN</name>
<keyword evidence="5" id="KW-1185">Reference proteome</keyword>
<dbReference type="InterPro" id="IPR041780">
    <property type="entry name" value="MPP_PrpE-like"/>
</dbReference>
<dbReference type="InterPro" id="IPR029052">
    <property type="entry name" value="Metallo-depent_PP-like"/>
</dbReference>
<dbReference type="Proteomes" id="UP001197247">
    <property type="component" value="Unassembled WGS sequence"/>
</dbReference>
<feature type="domain" description="Polynucleotide kinase-phosphatase ligase" evidence="3">
    <location>
        <begin position="479"/>
        <end position="853"/>
    </location>
</feature>
<dbReference type="InterPro" id="IPR004843">
    <property type="entry name" value="Calcineurin-like_PHP"/>
</dbReference>
<dbReference type="InterPro" id="IPR027417">
    <property type="entry name" value="P-loop_NTPase"/>
</dbReference>
<dbReference type="InterPro" id="IPR050126">
    <property type="entry name" value="Ap4A_hydrolase"/>
</dbReference>
<keyword evidence="4" id="KW-0808">Transferase</keyword>
<evidence type="ECO:0000256" key="1">
    <source>
        <dbReference type="SAM" id="MobiDB-lite"/>
    </source>
</evidence>
<dbReference type="PANTHER" id="PTHR42850">
    <property type="entry name" value="METALLOPHOSPHOESTERASE"/>
    <property type="match status" value="1"/>
</dbReference>
<protein>
    <submittedName>
        <fullName evidence="4">Polynucleotide kinase-phosphatase</fullName>
    </submittedName>
</protein>
<organism evidence="4 5">
    <name type="scientific">Kineosporia corallincola</name>
    <dbReference type="NCBI Taxonomy" id="2835133"/>
    <lineage>
        <taxon>Bacteria</taxon>
        <taxon>Bacillati</taxon>
        <taxon>Actinomycetota</taxon>
        <taxon>Actinomycetes</taxon>
        <taxon>Kineosporiales</taxon>
        <taxon>Kineosporiaceae</taxon>
        <taxon>Kineosporia</taxon>
    </lineage>
</organism>
<evidence type="ECO:0000259" key="2">
    <source>
        <dbReference type="Pfam" id="PF00149"/>
    </source>
</evidence>
<keyword evidence="4" id="KW-0418">Kinase</keyword>
<comment type="caution">
    <text evidence="4">The sequence shown here is derived from an EMBL/GenBank/DDBJ whole genome shotgun (WGS) entry which is preliminary data.</text>
</comment>
<reference evidence="4 5" key="1">
    <citation type="submission" date="2021-05" db="EMBL/GenBank/DDBJ databases">
        <title>Kineosporia and Streptomyces sp. nov. two new marine actinobacteria isolated from Coral.</title>
        <authorList>
            <person name="Buangrab K."/>
            <person name="Sutthacheep M."/>
            <person name="Yeemin T."/>
            <person name="Harunari E."/>
            <person name="Igarashi Y."/>
            <person name="Kanchanasin P."/>
            <person name="Tanasupawat S."/>
            <person name="Phongsopitanun W."/>
        </authorList>
    </citation>
    <scope>NUCLEOTIDE SEQUENCE [LARGE SCALE GENOMIC DNA]</scope>
    <source>
        <strain evidence="4 5">J2-2</strain>
    </source>
</reference>
<dbReference type="Pfam" id="PF00149">
    <property type="entry name" value="Metallophos"/>
    <property type="match status" value="1"/>
</dbReference>
<dbReference type="InterPro" id="IPR032380">
    <property type="entry name" value="PNKP_ligase_dom"/>
</dbReference>
<proteinExistence type="predicted"/>
<evidence type="ECO:0000259" key="3">
    <source>
        <dbReference type="Pfam" id="PF16542"/>
    </source>
</evidence>
<dbReference type="SUPFAM" id="SSF56300">
    <property type="entry name" value="Metallo-dependent phosphatases"/>
    <property type="match status" value="1"/>
</dbReference>
<dbReference type="Gene3D" id="3.30.470.30">
    <property type="entry name" value="DNA ligase/mRNA capping enzyme"/>
    <property type="match status" value="2"/>
</dbReference>